<dbReference type="RefSeq" id="WP_062214658.1">
    <property type="nucleotide sequence ID" value="NZ_CP012023.1"/>
</dbReference>
<dbReference type="AlphaFoldDB" id="A0A0P0A6W6"/>
<accession>A0A0P0A6W6</accession>
<dbReference type="Pfam" id="PF02924">
    <property type="entry name" value="HDPD"/>
    <property type="match status" value="1"/>
</dbReference>
<evidence type="ECO:0000313" key="1">
    <source>
        <dbReference type="EMBL" id="ALI54026.1"/>
    </source>
</evidence>
<reference evidence="1 2" key="1">
    <citation type="submission" date="2015-05" db="EMBL/GenBank/DDBJ databases">
        <authorList>
            <person name="Wang D.B."/>
            <person name="Wang M."/>
        </authorList>
    </citation>
    <scope>NUCLEOTIDE SEQUENCE [LARGE SCALE GENOMIC DNA]</scope>
    <source>
        <strain evidence="1 2">IMCC 12053</strain>
    </source>
</reference>
<name>A0A0P0A6W6_9RHOB</name>
<evidence type="ECO:0000313" key="2">
    <source>
        <dbReference type="Proteomes" id="UP000064920"/>
    </source>
</evidence>
<dbReference type="Proteomes" id="UP000064920">
    <property type="component" value="Chromosome"/>
</dbReference>
<dbReference type="KEGG" id="cmar:IMCC12053_76"/>
<dbReference type="STRING" id="1397108.IMCC12053_76"/>
<sequence>MTMLTEGKHTGGFLVWEVLRDYTRETVTLASGAGKLAPGTVLGRITTGGKYTSFAPSASNGSQNASGILWDSVDASATDASAVILFRGPAIVNRQDLVWPDGATEAQITTATTALASIGIILR</sequence>
<gene>
    <name evidence="1" type="ORF">IMCC12053_76</name>
</gene>
<protein>
    <submittedName>
        <fullName evidence="1">Putative BACTERIOPHAGE-RELATED PROTEIN</fullName>
    </submittedName>
</protein>
<dbReference type="Gene3D" id="2.40.300.10">
    <property type="entry name" value="Head decoration protein D"/>
    <property type="match status" value="1"/>
</dbReference>
<dbReference type="InterPro" id="IPR004195">
    <property type="entry name" value="Head_decoration_D"/>
</dbReference>
<dbReference type="EMBL" id="CP012023">
    <property type="protein sequence ID" value="ALI54026.1"/>
    <property type="molecule type" value="Genomic_DNA"/>
</dbReference>
<dbReference type="PATRIC" id="fig|1397108.4.peg.79"/>
<keyword evidence="2" id="KW-1185">Reference proteome</keyword>
<proteinExistence type="predicted"/>
<organism evidence="1 2">
    <name type="scientific">Celeribacter marinus</name>
    <dbReference type="NCBI Taxonomy" id="1397108"/>
    <lineage>
        <taxon>Bacteria</taxon>
        <taxon>Pseudomonadati</taxon>
        <taxon>Pseudomonadota</taxon>
        <taxon>Alphaproteobacteria</taxon>
        <taxon>Rhodobacterales</taxon>
        <taxon>Roseobacteraceae</taxon>
        <taxon>Celeribacter</taxon>
    </lineage>
</organism>